<evidence type="ECO:0000256" key="3">
    <source>
        <dbReference type="ARBA" id="ARBA00022723"/>
    </source>
</evidence>
<dbReference type="PROSITE" id="PS01306">
    <property type="entry name" value="UPF0054"/>
    <property type="match status" value="1"/>
</dbReference>
<evidence type="ECO:0000256" key="2">
    <source>
        <dbReference type="ARBA" id="ARBA00022722"/>
    </source>
</evidence>
<dbReference type="InterPro" id="IPR002036">
    <property type="entry name" value="YbeY"/>
</dbReference>
<evidence type="ECO:0000313" key="9">
    <source>
        <dbReference type="Proteomes" id="UP000288227"/>
    </source>
</evidence>
<dbReference type="PANTHER" id="PTHR46986">
    <property type="entry name" value="ENDORIBONUCLEASE YBEY, CHLOROPLASTIC"/>
    <property type="match status" value="1"/>
</dbReference>
<evidence type="ECO:0000256" key="4">
    <source>
        <dbReference type="ARBA" id="ARBA00022759"/>
    </source>
</evidence>
<proteinExistence type="inferred from homology"/>
<keyword evidence="6 7" id="KW-0862">Zinc</keyword>
<dbReference type="RefSeq" id="WP_127121698.1">
    <property type="nucleotide sequence ID" value="NZ_BHXQ01000002.1"/>
</dbReference>
<comment type="subcellular location">
    <subcellularLocation>
        <location evidence="7">Cytoplasm</location>
    </subcellularLocation>
</comment>
<protein>
    <recommendedName>
        <fullName evidence="7">Endoribonuclease YbeY</fullName>
        <ecNumber evidence="7">3.1.-.-</ecNumber>
    </recommendedName>
</protein>
<dbReference type="NCBIfam" id="TIGR00043">
    <property type="entry name" value="rRNA maturation RNase YbeY"/>
    <property type="match status" value="1"/>
</dbReference>
<keyword evidence="7" id="KW-0963">Cytoplasm</keyword>
<dbReference type="GO" id="GO:0008270">
    <property type="term" value="F:zinc ion binding"/>
    <property type="evidence" value="ECO:0007669"/>
    <property type="project" value="UniProtKB-UniRule"/>
</dbReference>
<evidence type="ECO:0000256" key="7">
    <source>
        <dbReference type="HAMAP-Rule" id="MF_00009"/>
    </source>
</evidence>
<dbReference type="PANTHER" id="PTHR46986:SF1">
    <property type="entry name" value="ENDORIBONUCLEASE YBEY, CHLOROPLASTIC"/>
    <property type="match status" value="1"/>
</dbReference>
<dbReference type="EC" id="3.1.-.-" evidence="7"/>
<dbReference type="Gene3D" id="3.40.390.30">
    <property type="entry name" value="Metalloproteases ('zincins'), catalytic domain"/>
    <property type="match status" value="1"/>
</dbReference>
<comment type="similarity">
    <text evidence="1 7">Belongs to the endoribonuclease YbeY family.</text>
</comment>
<feature type="binding site" evidence="7">
    <location>
        <position position="113"/>
    </location>
    <ligand>
        <name>Zn(2+)</name>
        <dbReference type="ChEBI" id="CHEBI:29105"/>
        <note>catalytic</note>
    </ligand>
</feature>
<dbReference type="GO" id="GO:0005737">
    <property type="term" value="C:cytoplasm"/>
    <property type="evidence" value="ECO:0007669"/>
    <property type="project" value="UniProtKB-SubCell"/>
</dbReference>
<evidence type="ECO:0000256" key="6">
    <source>
        <dbReference type="ARBA" id="ARBA00022833"/>
    </source>
</evidence>
<keyword evidence="3 7" id="KW-0479">Metal-binding</keyword>
<dbReference type="EMBL" id="BHXQ01000002">
    <property type="protein sequence ID" value="GCC51056.1"/>
    <property type="molecule type" value="Genomic_DNA"/>
</dbReference>
<comment type="function">
    <text evidence="7">Single strand-specific metallo-endoribonuclease involved in late-stage 70S ribosome quality control and in maturation of the 3' terminus of the 16S rRNA.</text>
</comment>
<dbReference type="AlphaFoldDB" id="A0A401U849"/>
<dbReference type="GO" id="GO:0006364">
    <property type="term" value="P:rRNA processing"/>
    <property type="evidence" value="ECO:0007669"/>
    <property type="project" value="UniProtKB-UniRule"/>
</dbReference>
<keyword evidence="9" id="KW-1185">Reference proteome</keyword>
<dbReference type="InterPro" id="IPR020549">
    <property type="entry name" value="YbeY_CS"/>
</dbReference>
<evidence type="ECO:0000313" key="8">
    <source>
        <dbReference type="EMBL" id="GCC51056.1"/>
    </source>
</evidence>
<feature type="binding site" evidence="7">
    <location>
        <position position="109"/>
    </location>
    <ligand>
        <name>Zn(2+)</name>
        <dbReference type="ChEBI" id="CHEBI:29105"/>
        <note>catalytic</note>
    </ligand>
</feature>
<dbReference type="OrthoDB" id="9811984at2"/>
<dbReference type="InterPro" id="IPR023091">
    <property type="entry name" value="MetalPrtase_cat_dom_sf_prd"/>
</dbReference>
<dbReference type="Proteomes" id="UP000288227">
    <property type="component" value="Unassembled WGS sequence"/>
</dbReference>
<reference evidence="8 9" key="1">
    <citation type="submission" date="2018-11" db="EMBL/GenBank/DDBJ databases">
        <title>Chryseotalea sanarue gen. nov., sp., nov., a member of the family Cytophagaceae, isolated from a brackish lake in Hamamatsu Japan.</title>
        <authorList>
            <person name="Maejima Y."/>
            <person name="Iino T."/>
            <person name="Muraguchi Y."/>
            <person name="Fukuda K."/>
            <person name="Ohkuma M."/>
            <person name="Moriuchi R."/>
            <person name="Dohra H."/>
            <person name="Kimbara K."/>
            <person name="Shintani M."/>
        </authorList>
    </citation>
    <scope>NUCLEOTIDE SEQUENCE [LARGE SCALE GENOMIC DNA]</scope>
    <source>
        <strain evidence="8 9">Ys</strain>
    </source>
</reference>
<comment type="cofactor">
    <cofactor evidence="7">
        <name>Zn(2+)</name>
        <dbReference type="ChEBI" id="CHEBI:29105"/>
    </cofactor>
    <text evidence="7">Binds 1 zinc ion.</text>
</comment>
<name>A0A401U849_9BACT</name>
<evidence type="ECO:0000256" key="1">
    <source>
        <dbReference type="ARBA" id="ARBA00010875"/>
    </source>
</evidence>
<accession>A0A401U849</accession>
<dbReference type="GO" id="GO:0004222">
    <property type="term" value="F:metalloendopeptidase activity"/>
    <property type="evidence" value="ECO:0007669"/>
    <property type="project" value="InterPro"/>
</dbReference>
<keyword evidence="7" id="KW-0698">rRNA processing</keyword>
<keyword evidence="2 7" id="KW-0540">Nuclease</keyword>
<evidence type="ECO:0000256" key="5">
    <source>
        <dbReference type="ARBA" id="ARBA00022801"/>
    </source>
</evidence>
<dbReference type="SUPFAM" id="SSF55486">
    <property type="entry name" value="Metalloproteases ('zincins'), catalytic domain"/>
    <property type="match status" value="1"/>
</dbReference>
<organism evidence="8 9">
    <name type="scientific">Chryseotalea sanaruensis</name>
    <dbReference type="NCBI Taxonomy" id="2482724"/>
    <lineage>
        <taxon>Bacteria</taxon>
        <taxon>Pseudomonadati</taxon>
        <taxon>Bacteroidota</taxon>
        <taxon>Cytophagia</taxon>
        <taxon>Cytophagales</taxon>
        <taxon>Chryseotaleaceae</taxon>
        <taxon>Chryseotalea</taxon>
    </lineage>
</organism>
<comment type="caution">
    <text evidence="8">The sequence shown here is derived from an EMBL/GenBank/DDBJ whole genome shotgun (WGS) entry which is preliminary data.</text>
</comment>
<keyword evidence="5 7" id="KW-0378">Hydrolase</keyword>
<dbReference type="HAMAP" id="MF_00009">
    <property type="entry name" value="Endoribonucl_YbeY"/>
    <property type="match status" value="1"/>
</dbReference>
<dbReference type="GO" id="GO:0004521">
    <property type="term" value="F:RNA endonuclease activity"/>
    <property type="evidence" value="ECO:0007669"/>
    <property type="project" value="UniProtKB-UniRule"/>
</dbReference>
<sequence length="142" mass="16549">MGAIHFFYENIPFKLKQALKLKAWIKATVQKEGFKLGQLNYIFCSDEALLERNIQFLKHKTLTDIITFDLSEGEGLIEGEIYISIDRVKDNAGKFSKTFEDELHRVIIHGVLHLVGYGDKKPKLKAIMREKEDYYLKKRKLS</sequence>
<dbReference type="Pfam" id="PF02130">
    <property type="entry name" value="YbeY"/>
    <property type="match status" value="1"/>
</dbReference>
<gene>
    <name evidence="7 8" type="primary">ybeY</name>
    <name evidence="8" type="ORF">SanaruYs_12760</name>
</gene>
<keyword evidence="7" id="KW-0690">Ribosome biogenesis</keyword>
<feature type="binding site" evidence="7">
    <location>
        <position position="119"/>
    </location>
    <ligand>
        <name>Zn(2+)</name>
        <dbReference type="ChEBI" id="CHEBI:29105"/>
        <note>catalytic</note>
    </ligand>
</feature>
<keyword evidence="4 7" id="KW-0255">Endonuclease</keyword>